<evidence type="ECO:0000313" key="1">
    <source>
        <dbReference type="EMBL" id="CAI9173521.1"/>
    </source>
</evidence>
<sequence length="158" mass="17848">MKKGSKIIRLEKLTHWNLKHTWILQSRTPEWVAIPSPGDLPDAGIELKSPGLAGRFFATEPPWETSTRGSKWLHPGLRSHSRMFETKCWKELHEHTTEIVLQDLVTYSWSTANCWSLTGDVNTIVSGHVPEEHKPLCNGSESSSSFLDAFFTYALSVS</sequence>
<accession>A0ABN8ZMS5</accession>
<name>A0ABN8ZMS5_RANTA</name>
<keyword evidence="2" id="KW-1185">Reference proteome</keyword>
<dbReference type="Proteomes" id="UP001176941">
    <property type="component" value="Chromosome 34"/>
</dbReference>
<protein>
    <submittedName>
        <fullName evidence="1">Uncharacterized protein</fullName>
    </submittedName>
</protein>
<proteinExistence type="predicted"/>
<gene>
    <name evidence="1" type="ORF">MRATA1EN1_LOCUS22483</name>
</gene>
<dbReference type="EMBL" id="OX460345">
    <property type="protein sequence ID" value="CAI9173521.1"/>
    <property type="molecule type" value="Genomic_DNA"/>
</dbReference>
<organism evidence="1 2">
    <name type="scientific">Rangifer tarandus platyrhynchus</name>
    <name type="common">Svalbard reindeer</name>
    <dbReference type="NCBI Taxonomy" id="3082113"/>
    <lineage>
        <taxon>Eukaryota</taxon>
        <taxon>Metazoa</taxon>
        <taxon>Chordata</taxon>
        <taxon>Craniata</taxon>
        <taxon>Vertebrata</taxon>
        <taxon>Euteleostomi</taxon>
        <taxon>Mammalia</taxon>
        <taxon>Eutheria</taxon>
        <taxon>Laurasiatheria</taxon>
        <taxon>Artiodactyla</taxon>
        <taxon>Ruminantia</taxon>
        <taxon>Pecora</taxon>
        <taxon>Cervidae</taxon>
        <taxon>Odocoileinae</taxon>
        <taxon>Rangifer</taxon>
    </lineage>
</organism>
<evidence type="ECO:0000313" key="2">
    <source>
        <dbReference type="Proteomes" id="UP001176941"/>
    </source>
</evidence>
<reference evidence="1" key="1">
    <citation type="submission" date="2023-04" db="EMBL/GenBank/DDBJ databases">
        <authorList>
            <consortium name="ELIXIR-Norway"/>
        </authorList>
    </citation>
    <scope>NUCLEOTIDE SEQUENCE [LARGE SCALE GENOMIC DNA]</scope>
</reference>